<sequence length="286" mass="31379">MDPSHDGKGSQKESFSKGSSSHMYDDGPPPMAAPPNTMYYSPGMGYPPGVHAPPPHQGYPPGYAPYPNDYPPQQAYHYPAGPYFSNPPTYHNDGGARAFVRGFILCSCLIFTGLFFATLVLALLLHPHLPVYTVNSLSVTNFNISTTLTADWNTTFSIQNINDKLNGFFSDLKVDLLHKDDMIAVSYVSDFAMDKNEVKRFDVKPSSNGFLFPSWDLDNMAKEKESGSITFVLRITSMVAFKSSTMSTRSALVLALCDDLKVVFQNNTGNGALDNGGKPISCQLYI</sequence>
<dbReference type="Proteomes" id="UP001189624">
    <property type="component" value="Chromosome 1"/>
</dbReference>
<accession>A0AA86V705</accession>
<dbReference type="AlphaFoldDB" id="A0AA86V705"/>
<evidence type="ECO:0000256" key="2">
    <source>
        <dbReference type="ARBA" id="ARBA00023136"/>
    </source>
</evidence>
<name>A0AA86V705_9FABA</name>
<evidence type="ECO:0000256" key="3">
    <source>
        <dbReference type="SAM" id="MobiDB-lite"/>
    </source>
</evidence>
<keyword evidence="4" id="KW-0812">Transmembrane</keyword>
<dbReference type="PANTHER" id="PTHR31234">
    <property type="entry name" value="LATE EMBRYOGENESIS ABUNDANT (LEA) HYDROXYPROLINE-RICH GLYCOPROTEIN FAMILY"/>
    <property type="match status" value="1"/>
</dbReference>
<feature type="transmembrane region" description="Helical" evidence="4">
    <location>
        <begin position="103"/>
        <end position="125"/>
    </location>
</feature>
<keyword evidence="4" id="KW-1133">Transmembrane helix</keyword>
<keyword evidence="2 4" id="KW-0472">Membrane</keyword>
<dbReference type="GO" id="GO:0005886">
    <property type="term" value="C:plasma membrane"/>
    <property type="evidence" value="ECO:0007669"/>
    <property type="project" value="TreeGrafter"/>
</dbReference>
<feature type="compositionally biased region" description="Basic and acidic residues" evidence="3">
    <location>
        <begin position="1"/>
        <end position="15"/>
    </location>
</feature>
<dbReference type="InterPro" id="IPR044839">
    <property type="entry name" value="NDR1-like"/>
</dbReference>
<evidence type="ECO:0008006" key="7">
    <source>
        <dbReference type="Google" id="ProtNLM"/>
    </source>
</evidence>
<proteinExistence type="predicted"/>
<organism evidence="5 6">
    <name type="scientific">Sphenostylis stenocarpa</name>
    <dbReference type="NCBI Taxonomy" id="92480"/>
    <lineage>
        <taxon>Eukaryota</taxon>
        <taxon>Viridiplantae</taxon>
        <taxon>Streptophyta</taxon>
        <taxon>Embryophyta</taxon>
        <taxon>Tracheophyta</taxon>
        <taxon>Spermatophyta</taxon>
        <taxon>Magnoliopsida</taxon>
        <taxon>eudicotyledons</taxon>
        <taxon>Gunneridae</taxon>
        <taxon>Pentapetalae</taxon>
        <taxon>rosids</taxon>
        <taxon>fabids</taxon>
        <taxon>Fabales</taxon>
        <taxon>Fabaceae</taxon>
        <taxon>Papilionoideae</taxon>
        <taxon>50 kb inversion clade</taxon>
        <taxon>NPAAA clade</taxon>
        <taxon>indigoferoid/millettioid clade</taxon>
        <taxon>Phaseoleae</taxon>
        <taxon>Sphenostylis</taxon>
    </lineage>
</organism>
<evidence type="ECO:0000313" key="6">
    <source>
        <dbReference type="Proteomes" id="UP001189624"/>
    </source>
</evidence>
<evidence type="ECO:0000313" key="5">
    <source>
        <dbReference type="EMBL" id="CAJ1883163.1"/>
    </source>
</evidence>
<gene>
    <name evidence="5" type="ORF">AYBTSS11_LOCUS2735</name>
</gene>
<protein>
    <recommendedName>
        <fullName evidence="7">Late embryogenesis abundant protein LEA-2 subgroup domain-containing protein</fullName>
    </recommendedName>
</protein>
<evidence type="ECO:0000256" key="4">
    <source>
        <dbReference type="SAM" id="Phobius"/>
    </source>
</evidence>
<dbReference type="Gramene" id="rna-AYBTSS11_LOCUS2735">
    <property type="protein sequence ID" value="CAJ1883163.1"/>
    <property type="gene ID" value="gene-AYBTSS11_LOCUS2735"/>
</dbReference>
<dbReference type="GO" id="GO:0098542">
    <property type="term" value="P:defense response to other organism"/>
    <property type="evidence" value="ECO:0007669"/>
    <property type="project" value="InterPro"/>
</dbReference>
<dbReference type="EMBL" id="OY731398">
    <property type="protein sequence ID" value="CAJ1883163.1"/>
    <property type="molecule type" value="Genomic_DNA"/>
</dbReference>
<feature type="region of interest" description="Disordered" evidence="3">
    <location>
        <begin position="1"/>
        <end position="36"/>
    </location>
</feature>
<comment type="subcellular location">
    <subcellularLocation>
        <location evidence="1">Membrane</location>
    </subcellularLocation>
</comment>
<dbReference type="PANTHER" id="PTHR31234:SF55">
    <property type="entry name" value="LATE EMBRYOGENESIS ABUNDANT (LEA) HYDROXYPROLINE-RICH GLYCOPROTEIN FAMILY"/>
    <property type="match status" value="1"/>
</dbReference>
<reference evidence="5" key="1">
    <citation type="submission" date="2023-10" db="EMBL/GenBank/DDBJ databases">
        <authorList>
            <person name="Domelevo Entfellner J.-B."/>
        </authorList>
    </citation>
    <scope>NUCLEOTIDE SEQUENCE</scope>
</reference>
<evidence type="ECO:0000256" key="1">
    <source>
        <dbReference type="ARBA" id="ARBA00004370"/>
    </source>
</evidence>
<keyword evidence="6" id="KW-1185">Reference proteome</keyword>